<protein>
    <submittedName>
        <fullName evidence="2">Uncharacterized protein</fullName>
    </submittedName>
</protein>
<name>W7CSC8_9LIST</name>
<evidence type="ECO:0000313" key="3">
    <source>
        <dbReference type="Proteomes" id="UP000019241"/>
    </source>
</evidence>
<evidence type="ECO:0000256" key="1">
    <source>
        <dbReference type="SAM" id="Phobius"/>
    </source>
</evidence>
<keyword evidence="1" id="KW-0472">Membrane</keyword>
<dbReference type="EMBL" id="AODM01000110">
    <property type="protein sequence ID" value="EUJ42579.1"/>
    <property type="molecule type" value="Genomic_DNA"/>
</dbReference>
<organism evidence="2 3">
    <name type="scientific">Listeria fleischmannii FSL S10-1203</name>
    <dbReference type="NCBI Taxonomy" id="1265822"/>
    <lineage>
        <taxon>Bacteria</taxon>
        <taxon>Bacillati</taxon>
        <taxon>Bacillota</taxon>
        <taxon>Bacilli</taxon>
        <taxon>Bacillales</taxon>
        <taxon>Listeriaceae</taxon>
        <taxon>Listeria</taxon>
    </lineage>
</organism>
<feature type="transmembrane region" description="Helical" evidence="1">
    <location>
        <begin position="36"/>
        <end position="52"/>
    </location>
</feature>
<sequence length="89" mass="10717">MKNKYLLAYDWINWPIVFFLIILLVIMNLISVTVALSLYIFIMFLNIIQVFLDDKIEVKRKKNILELNRCIFVSNFDFHKLIIFLFISV</sequence>
<evidence type="ECO:0000313" key="2">
    <source>
        <dbReference type="EMBL" id="EUJ42579.1"/>
    </source>
</evidence>
<proteinExistence type="predicted"/>
<dbReference type="AlphaFoldDB" id="W7CSC8"/>
<reference evidence="2 3" key="1">
    <citation type="submission" date="2012-12" db="EMBL/GenBank/DDBJ databases">
        <title>Novel taxa of Listeriaceae from agricultural environments in the United States.</title>
        <authorList>
            <person name="den Bakker H.C."/>
            <person name="Allred A."/>
            <person name="Warchocki S."/>
            <person name="Wright E.M."/>
            <person name="Burrell A."/>
            <person name="Nightingale K.K."/>
            <person name="Kephart D."/>
            <person name="Wiedmann M."/>
        </authorList>
    </citation>
    <scope>NUCLEOTIDE SEQUENCE [LARGE SCALE GENOMIC DNA]</scope>
    <source>
        <strain evidence="2 3">FSL S10-1203</strain>
    </source>
</reference>
<keyword evidence="1" id="KW-0812">Transmembrane</keyword>
<dbReference type="Proteomes" id="UP000019241">
    <property type="component" value="Unassembled WGS sequence"/>
</dbReference>
<feature type="transmembrane region" description="Helical" evidence="1">
    <location>
        <begin position="12"/>
        <end position="30"/>
    </location>
</feature>
<gene>
    <name evidence="2" type="ORF">MCOL2_20916</name>
</gene>
<keyword evidence="1" id="KW-1133">Transmembrane helix</keyword>
<comment type="caution">
    <text evidence="2">The sequence shown here is derived from an EMBL/GenBank/DDBJ whole genome shotgun (WGS) entry which is preliminary data.</text>
</comment>
<accession>W7CSC8</accession>